<keyword evidence="2" id="KW-1185">Reference proteome</keyword>
<reference evidence="1 2" key="1">
    <citation type="submission" date="2015-12" db="EMBL/GenBank/DDBJ databases">
        <title>The genome of Folsomia candida.</title>
        <authorList>
            <person name="Faddeeva A."/>
            <person name="Derks M.F."/>
            <person name="Anvar Y."/>
            <person name="Smit S."/>
            <person name="Van Straalen N."/>
            <person name="Roelofs D."/>
        </authorList>
    </citation>
    <scope>NUCLEOTIDE SEQUENCE [LARGE SCALE GENOMIC DNA]</scope>
    <source>
        <strain evidence="1 2">VU population</strain>
        <tissue evidence="1">Whole body</tissue>
    </source>
</reference>
<accession>A0A226ESH7</accession>
<dbReference type="Proteomes" id="UP000198287">
    <property type="component" value="Unassembled WGS sequence"/>
</dbReference>
<protein>
    <submittedName>
        <fullName evidence="1">Uncharacterized protein</fullName>
    </submittedName>
</protein>
<proteinExistence type="predicted"/>
<evidence type="ECO:0000313" key="2">
    <source>
        <dbReference type="Proteomes" id="UP000198287"/>
    </source>
</evidence>
<gene>
    <name evidence="1" type="ORF">Fcan01_05216</name>
</gene>
<dbReference type="AlphaFoldDB" id="A0A226ESH7"/>
<organism evidence="1 2">
    <name type="scientific">Folsomia candida</name>
    <name type="common">Springtail</name>
    <dbReference type="NCBI Taxonomy" id="158441"/>
    <lineage>
        <taxon>Eukaryota</taxon>
        <taxon>Metazoa</taxon>
        <taxon>Ecdysozoa</taxon>
        <taxon>Arthropoda</taxon>
        <taxon>Hexapoda</taxon>
        <taxon>Collembola</taxon>
        <taxon>Entomobryomorpha</taxon>
        <taxon>Isotomoidea</taxon>
        <taxon>Isotomidae</taxon>
        <taxon>Proisotominae</taxon>
        <taxon>Folsomia</taxon>
    </lineage>
</organism>
<comment type="caution">
    <text evidence="1">The sequence shown here is derived from an EMBL/GenBank/DDBJ whole genome shotgun (WGS) entry which is preliminary data.</text>
</comment>
<evidence type="ECO:0000313" key="1">
    <source>
        <dbReference type="EMBL" id="OXA59546.1"/>
    </source>
</evidence>
<sequence>MFSIVLSSYYVAVTLLTLRKGSVPYQQTNDHVESIVQLLNQQGPHHKEAELLWKGIQFPTKNTTQPSNLFLNHWFQEILHKSSLIISNEIKDPTESRRVSSSFSKELSKFVHSSVELENKAECYSSILRNLKSRNNYNDDVVFSVAKFVMFDSGQFDKPEDKAELNELFGPVVWPIMEGRNITLKNSRFGYYLYIGEIPTRANKQKEVLLWKSSQFVNQAQAIFNFQLSGLLKEEASQSKFRLLHKVPATIGNKNELAFTLGPTKNSSNISGTTMSSVTLAAKPPSPDSRQLWEVELAKDGQSVLIIIQSDKASSGISKYVVCAPPGPEFEVDELRRRAGILEFPANVEPNLECEWSVILA</sequence>
<name>A0A226ESH7_FOLCA</name>
<dbReference type="EMBL" id="LNIX01000002">
    <property type="protein sequence ID" value="OXA59546.1"/>
    <property type="molecule type" value="Genomic_DNA"/>
</dbReference>